<dbReference type="PANTHER" id="PTHR45138">
    <property type="entry name" value="REGULATORY COMPONENTS OF SENSORY TRANSDUCTION SYSTEM"/>
    <property type="match status" value="1"/>
</dbReference>
<dbReference type="AlphaFoldDB" id="A0A2S5DKW5"/>
<feature type="transmembrane region" description="Helical" evidence="9">
    <location>
        <begin position="301"/>
        <end position="322"/>
    </location>
</feature>
<dbReference type="FunFam" id="3.30.70.270:FF:000001">
    <property type="entry name" value="Diguanylate cyclase domain protein"/>
    <property type="match status" value="1"/>
</dbReference>
<dbReference type="CDD" id="cd01949">
    <property type="entry name" value="GGDEF"/>
    <property type="match status" value="1"/>
</dbReference>
<feature type="transmembrane region" description="Helical" evidence="9">
    <location>
        <begin position="189"/>
        <end position="210"/>
    </location>
</feature>
<dbReference type="InterPro" id="IPR035965">
    <property type="entry name" value="PAS-like_dom_sf"/>
</dbReference>
<evidence type="ECO:0000256" key="2">
    <source>
        <dbReference type="ARBA" id="ARBA00012528"/>
    </source>
</evidence>
<dbReference type="NCBIfam" id="TIGR00229">
    <property type="entry name" value="sensory_box"/>
    <property type="match status" value="1"/>
</dbReference>
<keyword evidence="8" id="KW-0175">Coiled coil</keyword>
<dbReference type="Pfam" id="PF05231">
    <property type="entry name" value="MASE1"/>
    <property type="match status" value="1"/>
</dbReference>
<dbReference type="CDD" id="cd00130">
    <property type="entry name" value="PAS"/>
    <property type="match status" value="1"/>
</dbReference>
<dbReference type="SMART" id="SM00267">
    <property type="entry name" value="GGDEF"/>
    <property type="match status" value="1"/>
</dbReference>
<accession>A0A2S5DKW5</accession>
<feature type="transmembrane region" description="Helical" evidence="9">
    <location>
        <begin position="117"/>
        <end position="135"/>
    </location>
</feature>
<dbReference type="InterPro" id="IPR007895">
    <property type="entry name" value="MASE1"/>
</dbReference>
<keyword evidence="13" id="KW-1185">Reference proteome</keyword>
<evidence type="ECO:0000259" key="11">
    <source>
        <dbReference type="PROSITE" id="PS50887"/>
    </source>
</evidence>
<feature type="transmembrane region" description="Helical" evidence="9">
    <location>
        <begin position="42"/>
        <end position="67"/>
    </location>
</feature>
<dbReference type="Proteomes" id="UP000237082">
    <property type="component" value="Unassembled WGS sequence"/>
</dbReference>
<evidence type="ECO:0000256" key="4">
    <source>
        <dbReference type="ARBA" id="ARBA00022692"/>
    </source>
</evidence>
<comment type="catalytic activity">
    <reaction evidence="7">
        <text>2 GTP = 3',3'-c-di-GMP + 2 diphosphate</text>
        <dbReference type="Rhea" id="RHEA:24898"/>
        <dbReference type="ChEBI" id="CHEBI:33019"/>
        <dbReference type="ChEBI" id="CHEBI:37565"/>
        <dbReference type="ChEBI" id="CHEBI:58805"/>
        <dbReference type="EC" id="2.7.7.65"/>
    </reaction>
</comment>
<dbReference type="GO" id="GO:0052621">
    <property type="term" value="F:diguanylate cyclase activity"/>
    <property type="evidence" value="ECO:0007669"/>
    <property type="project" value="UniProtKB-EC"/>
</dbReference>
<dbReference type="PROSITE" id="PS50113">
    <property type="entry name" value="PAC"/>
    <property type="match status" value="1"/>
</dbReference>
<dbReference type="NCBIfam" id="TIGR00254">
    <property type="entry name" value="GGDEF"/>
    <property type="match status" value="1"/>
</dbReference>
<dbReference type="GO" id="GO:0043709">
    <property type="term" value="P:cell adhesion involved in single-species biofilm formation"/>
    <property type="evidence" value="ECO:0007669"/>
    <property type="project" value="TreeGrafter"/>
</dbReference>
<dbReference type="Pfam" id="PF00990">
    <property type="entry name" value="GGDEF"/>
    <property type="match status" value="1"/>
</dbReference>
<keyword evidence="3" id="KW-1003">Cell membrane</keyword>
<comment type="caution">
    <text evidence="12">The sequence shown here is derived from an EMBL/GenBank/DDBJ whole genome shotgun (WGS) entry which is preliminary data.</text>
</comment>
<keyword evidence="6 9" id="KW-0472">Membrane</keyword>
<dbReference type="GO" id="GO:1902201">
    <property type="term" value="P:negative regulation of bacterial-type flagellum-dependent cell motility"/>
    <property type="evidence" value="ECO:0007669"/>
    <property type="project" value="TreeGrafter"/>
</dbReference>
<dbReference type="InterPro" id="IPR000014">
    <property type="entry name" value="PAS"/>
</dbReference>
<comment type="subcellular location">
    <subcellularLocation>
        <location evidence="1">Cell membrane</location>
        <topology evidence="1">Multi-pass membrane protein</topology>
    </subcellularLocation>
</comment>
<evidence type="ECO:0000313" key="12">
    <source>
        <dbReference type="EMBL" id="POZ63618.1"/>
    </source>
</evidence>
<dbReference type="EMBL" id="PQWB01000011">
    <property type="protein sequence ID" value="POZ63618.1"/>
    <property type="molecule type" value="Genomic_DNA"/>
</dbReference>
<evidence type="ECO:0000256" key="9">
    <source>
        <dbReference type="SAM" id="Phobius"/>
    </source>
</evidence>
<feature type="coiled-coil region" evidence="8">
    <location>
        <begin position="466"/>
        <end position="497"/>
    </location>
</feature>
<evidence type="ECO:0000256" key="5">
    <source>
        <dbReference type="ARBA" id="ARBA00022989"/>
    </source>
</evidence>
<feature type="transmembrane region" description="Helical" evidence="9">
    <location>
        <begin position="248"/>
        <end position="263"/>
    </location>
</feature>
<dbReference type="InterPro" id="IPR043128">
    <property type="entry name" value="Rev_trsase/Diguanyl_cyclase"/>
</dbReference>
<keyword evidence="4 9" id="KW-0812">Transmembrane</keyword>
<gene>
    <name evidence="12" type="ORF">C2I19_03010</name>
</gene>
<feature type="domain" description="PAC" evidence="10">
    <location>
        <begin position="425"/>
        <end position="475"/>
    </location>
</feature>
<name>A0A2S5DKW5_9NEIS</name>
<dbReference type="InterPro" id="IPR029787">
    <property type="entry name" value="Nucleotide_cyclase"/>
</dbReference>
<reference evidence="13" key="1">
    <citation type="submission" date="2018-02" db="EMBL/GenBank/DDBJ databases">
        <authorList>
            <person name="O'Hara-Hanley K."/>
            <person name="Soby S."/>
        </authorList>
    </citation>
    <scope>NUCLEOTIDE SEQUENCE [LARGE SCALE GENOMIC DNA]</scope>
    <source>
        <strain evidence="13">MWU14-2602</strain>
    </source>
</reference>
<evidence type="ECO:0000256" key="6">
    <source>
        <dbReference type="ARBA" id="ARBA00023136"/>
    </source>
</evidence>
<dbReference type="Pfam" id="PF13426">
    <property type="entry name" value="PAS_9"/>
    <property type="match status" value="1"/>
</dbReference>
<evidence type="ECO:0000256" key="8">
    <source>
        <dbReference type="SAM" id="Coils"/>
    </source>
</evidence>
<evidence type="ECO:0000256" key="7">
    <source>
        <dbReference type="ARBA" id="ARBA00034247"/>
    </source>
</evidence>
<dbReference type="SUPFAM" id="SSF55785">
    <property type="entry name" value="PYP-like sensor domain (PAS domain)"/>
    <property type="match status" value="1"/>
</dbReference>
<dbReference type="PROSITE" id="PS50887">
    <property type="entry name" value="GGDEF"/>
    <property type="match status" value="1"/>
</dbReference>
<dbReference type="InterPro" id="IPR000160">
    <property type="entry name" value="GGDEF_dom"/>
</dbReference>
<sequence>MEDWICRAFKTNLICIRRGRHQPAPIQDGVEMPFRDMPWRAWAAYAVLQAGIAAGYAGFAALLEACLPSPHPPGLQLGLPLALALLLRQGGRVWPGLALGMLWLAWREPGLQAADKVLLALSGLGAALLGANLPPRRRLPFFRLSDVLAFLGGAVALSSLLATLGRVFAWMPAYAHRLPELAWSGAQLWLGNAALLLALAPVLLLAGSHGRGRPGAACWRETSLVAGATLLLAILVCCGLNGRGGHYAILPYLFIMPLLWLAFRSELLLAHGLSLAIVALVLAGAGLGSGALTIAGAGESLLNAALLALVQAVTLLVFGALLEERRQVERRLLQANQSLEAKVSERTSQLAESEARLRLMADAAPFPLAMNRLAGGELIYANERAEELFGASLQPERALKVQDFYVHAGERDEVAQALRVRGRVEDKEVRLKDAQGREFWAQISCAMVKSDKIWYVINGVSDISERKQLEQSLHDANAALRRQVDEIEVLQQGLREQALRDPLTGLFNRRHLDEILPRVLDHMLALHRDVAVLMVDADHFKRVNDTYGHRCGDLVLTALGAYLSDHFRSGDIVCRYGGEEFFVLLPGASLEAAFTKAQLLCEAVRRMEIDAQGHTLSVTLSIGLALCPLHGEDAESVVLAADEALYQAKQQGRDRVCVAAPLSQALS</sequence>
<dbReference type="PANTHER" id="PTHR45138:SF9">
    <property type="entry name" value="DIGUANYLATE CYCLASE DGCM-RELATED"/>
    <property type="match status" value="1"/>
</dbReference>
<dbReference type="Gene3D" id="3.30.450.20">
    <property type="entry name" value="PAS domain"/>
    <property type="match status" value="1"/>
</dbReference>
<evidence type="ECO:0000259" key="10">
    <source>
        <dbReference type="PROSITE" id="PS50113"/>
    </source>
</evidence>
<protein>
    <recommendedName>
        <fullName evidence="2">diguanylate cyclase</fullName>
        <ecNumber evidence="2">2.7.7.65</ecNumber>
    </recommendedName>
</protein>
<dbReference type="Gene3D" id="3.30.70.270">
    <property type="match status" value="1"/>
</dbReference>
<dbReference type="GO" id="GO:0005886">
    <property type="term" value="C:plasma membrane"/>
    <property type="evidence" value="ECO:0007669"/>
    <property type="project" value="UniProtKB-SubCell"/>
</dbReference>
<organism evidence="12 13">
    <name type="scientific">Chromobacterium alticapitis</name>
    <dbReference type="NCBI Taxonomy" id="2073169"/>
    <lineage>
        <taxon>Bacteria</taxon>
        <taxon>Pseudomonadati</taxon>
        <taxon>Pseudomonadota</taxon>
        <taxon>Betaproteobacteria</taxon>
        <taxon>Neisseriales</taxon>
        <taxon>Chromobacteriaceae</taxon>
        <taxon>Chromobacterium</taxon>
    </lineage>
</organism>
<proteinExistence type="predicted"/>
<keyword evidence="5 9" id="KW-1133">Transmembrane helix</keyword>
<evidence type="ECO:0000256" key="1">
    <source>
        <dbReference type="ARBA" id="ARBA00004651"/>
    </source>
</evidence>
<dbReference type="SUPFAM" id="SSF55073">
    <property type="entry name" value="Nucleotide cyclase"/>
    <property type="match status" value="1"/>
</dbReference>
<evidence type="ECO:0000313" key="13">
    <source>
        <dbReference type="Proteomes" id="UP000237082"/>
    </source>
</evidence>
<dbReference type="EC" id="2.7.7.65" evidence="2"/>
<dbReference type="InterPro" id="IPR050469">
    <property type="entry name" value="Diguanylate_Cyclase"/>
</dbReference>
<feature type="domain" description="GGDEF" evidence="11">
    <location>
        <begin position="528"/>
        <end position="661"/>
    </location>
</feature>
<feature type="transmembrane region" description="Helical" evidence="9">
    <location>
        <begin position="147"/>
        <end position="169"/>
    </location>
</feature>
<evidence type="ECO:0000256" key="3">
    <source>
        <dbReference type="ARBA" id="ARBA00022475"/>
    </source>
</evidence>
<dbReference type="InterPro" id="IPR000700">
    <property type="entry name" value="PAS-assoc_C"/>
</dbReference>
<feature type="transmembrane region" description="Helical" evidence="9">
    <location>
        <begin position="275"/>
        <end position="295"/>
    </location>
</feature>